<evidence type="ECO:0000313" key="1">
    <source>
        <dbReference type="EMBL" id="MBW75647.1"/>
    </source>
</evidence>
<reference evidence="1" key="1">
    <citation type="submission" date="2018-01" db="EMBL/GenBank/DDBJ databases">
        <title>An insight into the sialome of Amazonian anophelines.</title>
        <authorList>
            <person name="Ribeiro J.M."/>
            <person name="Scarpassa V."/>
            <person name="Calvo E."/>
        </authorList>
    </citation>
    <scope>NUCLEOTIDE SEQUENCE</scope>
</reference>
<organism evidence="1">
    <name type="scientific">Anopheles darlingi</name>
    <name type="common">Mosquito</name>
    <dbReference type="NCBI Taxonomy" id="43151"/>
    <lineage>
        <taxon>Eukaryota</taxon>
        <taxon>Metazoa</taxon>
        <taxon>Ecdysozoa</taxon>
        <taxon>Arthropoda</taxon>
        <taxon>Hexapoda</taxon>
        <taxon>Insecta</taxon>
        <taxon>Pterygota</taxon>
        <taxon>Neoptera</taxon>
        <taxon>Endopterygota</taxon>
        <taxon>Diptera</taxon>
        <taxon>Nematocera</taxon>
        <taxon>Culicoidea</taxon>
        <taxon>Culicidae</taxon>
        <taxon>Anophelinae</taxon>
        <taxon>Anopheles</taxon>
    </lineage>
</organism>
<protein>
    <submittedName>
        <fullName evidence="1">Putative secreted protein</fullName>
    </submittedName>
</protein>
<dbReference type="EMBL" id="GGFL01011469">
    <property type="protein sequence ID" value="MBW75647.1"/>
    <property type="molecule type" value="Transcribed_RNA"/>
</dbReference>
<name>A0A2M4DDK4_ANODA</name>
<dbReference type="AlphaFoldDB" id="A0A2M4DDK4"/>
<proteinExistence type="predicted"/>
<sequence>MASRKSCVLRYMFSFVLRAPWMQMARSFVILPDSMQSTHAFSRAVANRASSGVLSSFARCSRPRVQAKIEATGLVDVGRPFWCSR</sequence>
<accession>A0A2M4DDK4</accession>